<evidence type="ECO:0000313" key="7">
    <source>
        <dbReference type="Proteomes" id="UP001172743"/>
    </source>
</evidence>
<dbReference type="InterPro" id="IPR050707">
    <property type="entry name" value="HTH_MetabolicPath_Reg"/>
</dbReference>
<name>A0ABT8GKQ2_9BACL</name>
<evidence type="ECO:0000256" key="3">
    <source>
        <dbReference type="ARBA" id="ARBA00023163"/>
    </source>
</evidence>
<evidence type="ECO:0000259" key="4">
    <source>
        <dbReference type="PROSITE" id="PS51077"/>
    </source>
</evidence>
<dbReference type="EMBL" id="JAUHTQ010000001">
    <property type="protein sequence ID" value="MDN4491990.1"/>
    <property type="molecule type" value="Genomic_DNA"/>
</dbReference>
<accession>A0ABT8GKQ2</accession>
<keyword evidence="2" id="KW-0238">DNA-binding</keyword>
<dbReference type="PANTHER" id="PTHR30136">
    <property type="entry name" value="HELIX-TURN-HELIX TRANSCRIPTIONAL REGULATOR, ICLR FAMILY"/>
    <property type="match status" value="1"/>
</dbReference>
<feature type="domain" description="HTH iclR-type" evidence="4">
    <location>
        <begin position="2"/>
        <end position="64"/>
    </location>
</feature>
<evidence type="ECO:0000313" key="6">
    <source>
        <dbReference type="EMBL" id="MDN4491990.1"/>
    </source>
</evidence>
<dbReference type="PANTHER" id="PTHR30136:SF7">
    <property type="entry name" value="HTH-TYPE TRANSCRIPTIONAL REGULATOR KDGR-RELATED"/>
    <property type="match status" value="1"/>
</dbReference>
<proteinExistence type="predicted"/>
<comment type="caution">
    <text evidence="6">The sequence shown here is derived from an EMBL/GenBank/DDBJ whole genome shotgun (WGS) entry which is preliminary data.</text>
</comment>
<dbReference type="InterPro" id="IPR036388">
    <property type="entry name" value="WH-like_DNA-bd_sf"/>
</dbReference>
<keyword evidence="7" id="KW-1185">Reference proteome</keyword>
<dbReference type="Pfam" id="PF09339">
    <property type="entry name" value="HTH_IclR"/>
    <property type="match status" value="1"/>
</dbReference>
<evidence type="ECO:0000256" key="1">
    <source>
        <dbReference type="ARBA" id="ARBA00023015"/>
    </source>
</evidence>
<gene>
    <name evidence="6" type="ORF">QYB95_00440</name>
</gene>
<evidence type="ECO:0000256" key="2">
    <source>
        <dbReference type="ARBA" id="ARBA00023125"/>
    </source>
</evidence>
<keyword evidence="3" id="KW-0804">Transcription</keyword>
<dbReference type="InterPro" id="IPR005471">
    <property type="entry name" value="Tscrpt_reg_IclR_N"/>
</dbReference>
<dbReference type="SUPFAM" id="SSF46785">
    <property type="entry name" value="Winged helix' DNA-binding domain"/>
    <property type="match status" value="1"/>
</dbReference>
<dbReference type="InterPro" id="IPR014757">
    <property type="entry name" value="Tscrpt_reg_IclR_C"/>
</dbReference>
<dbReference type="InterPro" id="IPR036390">
    <property type="entry name" value="WH_DNA-bd_sf"/>
</dbReference>
<dbReference type="SUPFAM" id="SSF55781">
    <property type="entry name" value="GAF domain-like"/>
    <property type="match status" value="1"/>
</dbReference>
<dbReference type="SMART" id="SM00346">
    <property type="entry name" value="HTH_ICLR"/>
    <property type="match status" value="1"/>
</dbReference>
<protein>
    <submittedName>
        <fullName evidence="6">IclR family transcriptional regulator</fullName>
    </submittedName>
</protein>
<dbReference type="Pfam" id="PF01614">
    <property type="entry name" value="IclR_C"/>
    <property type="match status" value="1"/>
</dbReference>
<keyword evidence="1" id="KW-0805">Transcription regulation</keyword>
<dbReference type="Gene3D" id="1.10.10.10">
    <property type="entry name" value="Winged helix-like DNA-binding domain superfamily/Winged helix DNA-binding domain"/>
    <property type="match status" value="1"/>
</dbReference>
<dbReference type="Gene3D" id="3.30.450.40">
    <property type="match status" value="1"/>
</dbReference>
<dbReference type="PROSITE" id="PS51078">
    <property type="entry name" value="ICLR_ED"/>
    <property type="match status" value="1"/>
</dbReference>
<dbReference type="PROSITE" id="PS51077">
    <property type="entry name" value="HTH_ICLR"/>
    <property type="match status" value="1"/>
</dbReference>
<dbReference type="RefSeq" id="WP_301136103.1">
    <property type="nucleotide sequence ID" value="NZ_JAUHTQ010000001.1"/>
</dbReference>
<dbReference type="InterPro" id="IPR029016">
    <property type="entry name" value="GAF-like_dom_sf"/>
</dbReference>
<reference evidence="6" key="1">
    <citation type="submission" date="2023-07" db="EMBL/GenBank/DDBJ databases">
        <title>Ureibacillus sp. isolated from freshwater well.</title>
        <authorList>
            <person name="Kirdat K."/>
            <person name="Bhatt A."/>
            <person name="Teware R."/>
            <person name="Bhavsar Y."/>
            <person name="Yadav A."/>
        </authorList>
    </citation>
    <scope>NUCLEOTIDE SEQUENCE</scope>
    <source>
        <strain evidence="6">BA0131</strain>
    </source>
</reference>
<evidence type="ECO:0000259" key="5">
    <source>
        <dbReference type="PROSITE" id="PS51078"/>
    </source>
</evidence>
<dbReference type="Proteomes" id="UP001172743">
    <property type="component" value="Unassembled WGS sequence"/>
</dbReference>
<organism evidence="6 7">
    <name type="scientific">Ureibacillus aquaedulcis</name>
    <dbReference type="NCBI Taxonomy" id="3058421"/>
    <lineage>
        <taxon>Bacteria</taxon>
        <taxon>Bacillati</taxon>
        <taxon>Bacillota</taxon>
        <taxon>Bacilli</taxon>
        <taxon>Bacillales</taxon>
        <taxon>Caryophanaceae</taxon>
        <taxon>Ureibacillus</taxon>
    </lineage>
</organism>
<sequence length="245" mass="27720">MIKSMEKMIEILSLYSSDCTQLSIKEIQDELNMPKSTVFRILNTLEAHGYIHKNDDTHLYALGYQFFRLGSIYQSNLDYRRVALPEMKKLMEDTKETVELNILDGSSRVCIEKIDSPLDVRSFVRVGERKQAYLGASGKVLLAFLSDEEQQIVLKQIQSEEKINIKKLKDELVEIRSNGYAFTQGERIVGSFAIATPILGVNGTLVAGLTIAGPLQRLSEERISVLKTELIKTAKTISNYLGYFE</sequence>
<feature type="domain" description="IclR-ED" evidence="5">
    <location>
        <begin position="65"/>
        <end position="243"/>
    </location>
</feature>